<protein>
    <submittedName>
        <fullName evidence="1">Uncharacterized protein</fullName>
    </submittedName>
</protein>
<name>A0A6A4RXP5_SCOMX</name>
<sequence>MFLTRACSSVCETTDDRKKPRAAELIVLRVLHDTELASVSGEFHLVSVIVPAHRVSDVKSHEWIWRRGAAALVDVCPLRRPCKLLILTFEVKIQSTCRLIDNAEETFLHSALIIMIKDPSAGRKATTSPFIMFRSLGRRRKKNVFTCRQNPFNLSLYNVSVKKGQSTIPPGTVFPSSRRTTGRLLCSAEAGRCVPFVFLMPCCADVGAEFASPTEAATYDAKAPKRTCVSPQMFRTRRK</sequence>
<organism evidence="1 2">
    <name type="scientific">Scophthalmus maximus</name>
    <name type="common">Turbot</name>
    <name type="synonym">Psetta maxima</name>
    <dbReference type="NCBI Taxonomy" id="52904"/>
    <lineage>
        <taxon>Eukaryota</taxon>
        <taxon>Metazoa</taxon>
        <taxon>Chordata</taxon>
        <taxon>Craniata</taxon>
        <taxon>Vertebrata</taxon>
        <taxon>Euteleostomi</taxon>
        <taxon>Actinopterygii</taxon>
        <taxon>Neopterygii</taxon>
        <taxon>Teleostei</taxon>
        <taxon>Neoteleostei</taxon>
        <taxon>Acanthomorphata</taxon>
        <taxon>Carangaria</taxon>
        <taxon>Pleuronectiformes</taxon>
        <taxon>Pleuronectoidei</taxon>
        <taxon>Scophthalmidae</taxon>
        <taxon>Scophthalmus</taxon>
    </lineage>
</organism>
<dbReference type="AlphaFoldDB" id="A0A6A4RXP5"/>
<evidence type="ECO:0000313" key="1">
    <source>
        <dbReference type="EMBL" id="KAF0023841.1"/>
    </source>
</evidence>
<accession>A0A6A4RXP5</accession>
<proteinExistence type="predicted"/>
<dbReference type="Proteomes" id="UP000438429">
    <property type="component" value="Unassembled WGS sequence"/>
</dbReference>
<dbReference type="EMBL" id="VEVO01000022">
    <property type="protein sequence ID" value="KAF0023841.1"/>
    <property type="molecule type" value="Genomic_DNA"/>
</dbReference>
<gene>
    <name evidence="1" type="ORF">F2P81_024471</name>
</gene>
<evidence type="ECO:0000313" key="2">
    <source>
        <dbReference type="Proteomes" id="UP000438429"/>
    </source>
</evidence>
<comment type="caution">
    <text evidence="1">The sequence shown here is derived from an EMBL/GenBank/DDBJ whole genome shotgun (WGS) entry which is preliminary data.</text>
</comment>
<reference evidence="1 2" key="1">
    <citation type="submission" date="2019-06" db="EMBL/GenBank/DDBJ databases">
        <title>Draft genomes of female and male turbot (Scophthalmus maximus).</title>
        <authorList>
            <person name="Xu H."/>
            <person name="Xu X.-W."/>
            <person name="Shao C."/>
            <person name="Chen S."/>
        </authorList>
    </citation>
    <scope>NUCLEOTIDE SEQUENCE [LARGE SCALE GENOMIC DNA]</scope>
    <source>
        <strain evidence="1">Ysfricsl-2016a</strain>
        <tissue evidence="1">Blood</tissue>
    </source>
</reference>